<proteinExistence type="predicted"/>
<protein>
    <submittedName>
        <fullName evidence="2">Uncharacterized protein</fullName>
    </submittedName>
</protein>
<sequence length="135" mass="13807">MGSTLAAYDARGIDPRVETGWRSPRNYAFVIEEAARPGTSRSRGVASLVRSATPFDVVTNHVRLGADELTRLADYVADNGVAASSAGPIPEDTGRGPAVPTCGSAATQRPVAELAAVHAESGAGRPAGKVVVIAP</sequence>
<name>A0ABW2ADW8_9MICO</name>
<gene>
    <name evidence="2" type="ORF">ACFQDH_06680</name>
</gene>
<accession>A0ABW2ADW8</accession>
<feature type="region of interest" description="Disordered" evidence="1">
    <location>
        <begin position="83"/>
        <end position="104"/>
    </location>
</feature>
<dbReference type="Proteomes" id="UP001596298">
    <property type="component" value="Unassembled WGS sequence"/>
</dbReference>
<reference evidence="3" key="1">
    <citation type="journal article" date="2019" name="Int. J. Syst. Evol. Microbiol.">
        <title>The Global Catalogue of Microorganisms (GCM) 10K type strain sequencing project: providing services to taxonomists for standard genome sequencing and annotation.</title>
        <authorList>
            <consortium name="The Broad Institute Genomics Platform"/>
            <consortium name="The Broad Institute Genome Sequencing Center for Infectious Disease"/>
            <person name="Wu L."/>
            <person name="Ma J."/>
        </authorList>
    </citation>
    <scope>NUCLEOTIDE SEQUENCE [LARGE SCALE GENOMIC DNA]</scope>
    <source>
        <strain evidence="3">CCUG 58127</strain>
    </source>
</reference>
<organism evidence="2 3">
    <name type="scientific">Flexivirga alba</name>
    <dbReference type="NCBI Taxonomy" id="702742"/>
    <lineage>
        <taxon>Bacteria</taxon>
        <taxon>Bacillati</taxon>
        <taxon>Actinomycetota</taxon>
        <taxon>Actinomycetes</taxon>
        <taxon>Micrococcales</taxon>
        <taxon>Dermacoccaceae</taxon>
        <taxon>Flexivirga</taxon>
    </lineage>
</organism>
<evidence type="ECO:0000256" key="1">
    <source>
        <dbReference type="SAM" id="MobiDB-lite"/>
    </source>
</evidence>
<evidence type="ECO:0000313" key="3">
    <source>
        <dbReference type="Proteomes" id="UP001596298"/>
    </source>
</evidence>
<dbReference type="RefSeq" id="WP_382399666.1">
    <property type="nucleotide sequence ID" value="NZ_JBHSWH010000001.1"/>
</dbReference>
<dbReference type="EMBL" id="JBHSWH010000001">
    <property type="protein sequence ID" value="MFC6704960.1"/>
    <property type="molecule type" value="Genomic_DNA"/>
</dbReference>
<evidence type="ECO:0000313" key="2">
    <source>
        <dbReference type="EMBL" id="MFC6704960.1"/>
    </source>
</evidence>
<keyword evidence="3" id="KW-1185">Reference proteome</keyword>
<comment type="caution">
    <text evidence="2">The sequence shown here is derived from an EMBL/GenBank/DDBJ whole genome shotgun (WGS) entry which is preliminary data.</text>
</comment>